<dbReference type="AlphaFoldDB" id="A0A0L8I192"/>
<sequence length="88" mass="9916">MFPQVKEGPRYNTCWGSFQVGQQRPTVSPVNGSVTMNCIRFCLIRCQYNNPFSSELCKNTLILFKAIPILSCFCNTSSNPSFSRIAIL</sequence>
<dbReference type="EMBL" id="KQ416779">
    <property type="protein sequence ID" value="KOF95227.1"/>
    <property type="molecule type" value="Genomic_DNA"/>
</dbReference>
<proteinExistence type="predicted"/>
<evidence type="ECO:0000313" key="1">
    <source>
        <dbReference type="EMBL" id="KOF95227.1"/>
    </source>
</evidence>
<gene>
    <name evidence="1" type="ORF">OCBIM_22039109mg</name>
</gene>
<reference evidence="1" key="1">
    <citation type="submission" date="2015-07" db="EMBL/GenBank/DDBJ databases">
        <title>MeaNS - Measles Nucleotide Surveillance Program.</title>
        <authorList>
            <person name="Tran T."/>
            <person name="Druce J."/>
        </authorList>
    </citation>
    <scope>NUCLEOTIDE SEQUENCE</scope>
    <source>
        <strain evidence="1">UCB-OBI-ISO-001</strain>
        <tissue evidence="1">Gonad</tissue>
    </source>
</reference>
<organism evidence="1">
    <name type="scientific">Octopus bimaculoides</name>
    <name type="common">California two-spotted octopus</name>
    <dbReference type="NCBI Taxonomy" id="37653"/>
    <lineage>
        <taxon>Eukaryota</taxon>
        <taxon>Metazoa</taxon>
        <taxon>Spiralia</taxon>
        <taxon>Lophotrochozoa</taxon>
        <taxon>Mollusca</taxon>
        <taxon>Cephalopoda</taxon>
        <taxon>Coleoidea</taxon>
        <taxon>Octopodiformes</taxon>
        <taxon>Octopoda</taxon>
        <taxon>Incirrata</taxon>
        <taxon>Octopodidae</taxon>
        <taxon>Octopus</taxon>
    </lineage>
</organism>
<name>A0A0L8I192_OCTBM</name>
<accession>A0A0L8I192</accession>
<protein>
    <submittedName>
        <fullName evidence="1">Uncharacterized protein</fullName>
    </submittedName>
</protein>